<dbReference type="InterPro" id="IPR029063">
    <property type="entry name" value="SAM-dependent_MTases_sf"/>
</dbReference>
<dbReference type="InterPro" id="IPR026113">
    <property type="entry name" value="METTL2/6/8-like"/>
</dbReference>
<dbReference type="GO" id="GO:0052735">
    <property type="term" value="F:tRNA (cytidine-3-)-methyltransferase activity"/>
    <property type="evidence" value="ECO:0007669"/>
    <property type="project" value="TreeGrafter"/>
</dbReference>
<comment type="similarity">
    <text evidence="1 4">Belongs to the methyltransferase superfamily. METL family.</text>
</comment>
<dbReference type="OrthoDB" id="417697at2759"/>
<keyword evidence="2 4" id="KW-0489">Methyltransferase</keyword>
<evidence type="ECO:0000256" key="2">
    <source>
        <dbReference type="ARBA" id="ARBA00022603"/>
    </source>
</evidence>
<dbReference type="SUPFAM" id="SSF53335">
    <property type="entry name" value="S-adenosyl-L-methionine-dependent methyltransferases"/>
    <property type="match status" value="1"/>
</dbReference>
<dbReference type="PIRSF" id="PIRSF037755">
    <property type="entry name" value="Mettl2_prd"/>
    <property type="match status" value="1"/>
</dbReference>
<dbReference type="PANTHER" id="PTHR22809:SF11">
    <property type="entry name" value="TRNA N(3)-METHYLCYTIDINE METHYLTRANSFERASE METTL2"/>
    <property type="match status" value="1"/>
</dbReference>
<dbReference type="EMBL" id="KZ302007">
    <property type="protein sequence ID" value="PFH50304.1"/>
    <property type="molecule type" value="Genomic_DNA"/>
</dbReference>
<dbReference type="GO" id="GO:0032259">
    <property type="term" value="P:methylation"/>
    <property type="evidence" value="ECO:0007669"/>
    <property type="project" value="UniProtKB-KW"/>
</dbReference>
<evidence type="ECO:0000256" key="4">
    <source>
        <dbReference type="PIRNR" id="PIRNR037755"/>
    </source>
</evidence>
<dbReference type="AlphaFoldDB" id="A0A2A9NLV5"/>
<evidence type="ECO:0000256" key="5">
    <source>
        <dbReference type="SAM" id="MobiDB-lite"/>
    </source>
</evidence>
<evidence type="ECO:0000256" key="3">
    <source>
        <dbReference type="ARBA" id="ARBA00022679"/>
    </source>
</evidence>
<keyword evidence="7" id="KW-1185">Reference proteome</keyword>
<proteinExistence type="inferred from homology"/>
<sequence length="396" mass="44423">MDALKSTSSVHEINAEKPPFGSRFLTDQEDVWSHNAWDHVPPPDDQGDLIAASITKQRATPVSVAEKMKYNEKPAKYWDNFYKANAANFFRNRKWLHNEFNELVAATQPQAGPMTIVEIGCGAGNSVFPLLSANKNSQLSLYAYDYSNHAVKLVQNNPLYQSPPLGSIQASVWDVTSTDGLPPGIQPSTVDIVILVFVLSALHPDEWHQAITNIHQILKPNGLVMLRDYGRHDLTQLRFKSGRLLDDNFYIRGDKTRVYFFELDELALIFTGSKVAPTQTITHTQMHAMDEGEDDSLRYEDLSSPGSSTPADDTQTQAESQTLTSTPILGLTPYPNSSIHPNLLSPPTASSPYPLFTIEQLGVDRRLIVNRKRRLKMYRVWMQGKFRKNASLSPPQ</sequence>
<protein>
    <recommendedName>
        <fullName evidence="4">tRNA N(3)-methylcytidine methyltransferase</fullName>
        <ecNumber evidence="4">2.1.1.-</ecNumber>
    </recommendedName>
</protein>
<dbReference type="EC" id="2.1.1.-" evidence="4"/>
<accession>A0A2A9NLV5</accession>
<dbReference type="STRING" id="703135.A0A2A9NLV5"/>
<evidence type="ECO:0000313" key="7">
    <source>
        <dbReference type="Proteomes" id="UP000242287"/>
    </source>
</evidence>
<dbReference type="CDD" id="cd02440">
    <property type="entry name" value="AdoMet_MTases"/>
    <property type="match status" value="1"/>
</dbReference>
<keyword evidence="3 4" id="KW-0808">Transferase</keyword>
<comment type="function">
    <text evidence="4">S-adenosyl-L-methionine-dependent methyltransferase.</text>
</comment>
<organism evidence="6 7">
    <name type="scientific">Amanita thiersii Skay4041</name>
    <dbReference type="NCBI Taxonomy" id="703135"/>
    <lineage>
        <taxon>Eukaryota</taxon>
        <taxon>Fungi</taxon>
        <taxon>Dikarya</taxon>
        <taxon>Basidiomycota</taxon>
        <taxon>Agaricomycotina</taxon>
        <taxon>Agaricomycetes</taxon>
        <taxon>Agaricomycetidae</taxon>
        <taxon>Agaricales</taxon>
        <taxon>Pluteineae</taxon>
        <taxon>Amanitaceae</taxon>
        <taxon>Amanita</taxon>
    </lineage>
</organism>
<reference evidence="6 7" key="1">
    <citation type="submission" date="2014-02" db="EMBL/GenBank/DDBJ databases">
        <title>Transposable element dynamics among asymbiotic and ectomycorrhizal Amanita fungi.</title>
        <authorList>
            <consortium name="DOE Joint Genome Institute"/>
            <person name="Hess J."/>
            <person name="Skrede I."/>
            <person name="Wolfe B."/>
            <person name="LaButti K."/>
            <person name="Ohm R.A."/>
            <person name="Grigoriev I.V."/>
            <person name="Pringle A."/>
        </authorList>
    </citation>
    <scope>NUCLEOTIDE SEQUENCE [LARGE SCALE GENOMIC DNA]</scope>
    <source>
        <strain evidence="6 7">SKay4041</strain>
    </source>
</reference>
<evidence type="ECO:0000313" key="6">
    <source>
        <dbReference type="EMBL" id="PFH50304.1"/>
    </source>
</evidence>
<gene>
    <name evidence="6" type="ORF">AMATHDRAFT_4121</name>
</gene>
<dbReference type="Gene3D" id="3.40.50.150">
    <property type="entry name" value="Vaccinia Virus protein VP39"/>
    <property type="match status" value="1"/>
</dbReference>
<feature type="region of interest" description="Disordered" evidence="5">
    <location>
        <begin position="296"/>
        <end position="320"/>
    </location>
</feature>
<dbReference type="Pfam" id="PF13489">
    <property type="entry name" value="Methyltransf_23"/>
    <property type="match status" value="1"/>
</dbReference>
<dbReference type="PANTHER" id="PTHR22809">
    <property type="entry name" value="METHYLTRANSFERASE-RELATED"/>
    <property type="match status" value="1"/>
</dbReference>
<evidence type="ECO:0000256" key="1">
    <source>
        <dbReference type="ARBA" id="ARBA00009725"/>
    </source>
</evidence>
<feature type="compositionally biased region" description="Polar residues" evidence="5">
    <location>
        <begin position="304"/>
        <end position="320"/>
    </location>
</feature>
<dbReference type="Proteomes" id="UP000242287">
    <property type="component" value="Unassembled WGS sequence"/>
</dbReference>
<name>A0A2A9NLV5_9AGAR</name>